<dbReference type="EMBL" id="SOSA01000416">
    <property type="protein sequence ID" value="THC91419.1"/>
    <property type="molecule type" value="Genomic_DNA"/>
</dbReference>
<proteinExistence type="inferred from homology"/>
<dbReference type="InterPro" id="IPR050272">
    <property type="entry name" value="Isochorismatase-like_hydrls"/>
</dbReference>
<dbReference type="PANTHER" id="PTHR43540:SF1">
    <property type="entry name" value="ISOCHORISMATASE HYDROLASE"/>
    <property type="match status" value="1"/>
</dbReference>
<dbReference type="VEuPathDB" id="FungiDB:EYZ11_009110"/>
<evidence type="ECO:0000256" key="1">
    <source>
        <dbReference type="ARBA" id="ARBA00006336"/>
    </source>
</evidence>
<evidence type="ECO:0000256" key="2">
    <source>
        <dbReference type="ARBA" id="ARBA00022801"/>
    </source>
</evidence>
<gene>
    <name evidence="4" type="ORF">EYZ11_009110</name>
</gene>
<evidence type="ECO:0000259" key="3">
    <source>
        <dbReference type="Pfam" id="PF00857"/>
    </source>
</evidence>
<dbReference type="Pfam" id="PF00857">
    <property type="entry name" value="Isochorismatase"/>
    <property type="match status" value="1"/>
</dbReference>
<accession>A0A4S3J8N4</accession>
<evidence type="ECO:0000313" key="4">
    <source>
        <dbReference type="EMBL" id="THC91419.1"/>
    </source>
</evidence>
<dbReference type="GO" id="GO:0016787">
    <property type="term" value="F:hydrolase activity"/>
    <property type="evidence" value="ECO:0007669"/>
    <property type="project" value="UniProtKB-KW"/>
</dbReference>
<protein>
    <recommendedName>
        <fullName evidence="3">Isochorismatase-like domain-containing protein</fullName>
    </recommendedName>
</protein>
<dbReference type="AlphaFoldDB" id="A0A4S3J8N4"/>
<dbReference type="Proteomes" id="UP000308092">
    <property type="component" value="Unassembled WGS sequence"/>
</dbReference>
<name>A0A4S3J8N4_9EURO</name>
<dbReference type="Gene3D" id="3.40.50.850">
    <property type="entry name" value="Isochorismatase-like"/>
    <property type="match status" value="1"/>
</dbReference>
<dbReference type="InterPro" id="IPR000868">
    <property type="entry name" value="Isochorismatase-like_dom"/>
</dbReference>
<evidence type="ECO:0000313" key="5">
    <source>
        <dbReference type="Proteomes" id="UP000308092"/>
    </source>
</evidence>
<keyword evidence="2" id="KW-0378">Hydrolase</keyword>
<organism evidence="4 5">
    <name type="scientific">Aspergillus tanneri</name>
    <dbReference type="NCBI Taxonomy" id="1220188"/>
    <lineage>
        <taxon>Eukaryota</taxon>
        <taxon>Fungi</taxon>
        <taxon>Dikarya</taxon>
        <taxon>Ascomycota</taxon>
        <taxon>Pezizomycotina</taxon>
        <taxon>Eurotiomycetes</taxon>
        <taxon>Eurotiomycetidae</taxon>
        <taxon>Eurotiales</taxon>
        <taxon>Aspergillaceae</taxon>
        <taxon>Aspergillus</taxon>
        <taxon>Aspergillus subgen. Circumdati</taxon>
    </lineage>
</organism>
<dbReference type="PANTHER" id="PTHR43540">
    <property type="entry name" value="PEROXYUREIDOACRYLATE/UREIDOACRYLATE AMIDOHYDROLASE-RELATED"/>
    <property type="match status" value="1"/>
</dbReference>
<sequence>MSLDLTLPTALILIDNQSGLLHPSRPARSNPNYETNLESLLRAFRAAIQRSSERSSKQNLEVIHIFHSSTSPESLLHAYHPTNGIRPLDFAQPSTDGSETVMWKCVNSSFIGTDLEAHLRAHDIRQIIMAGLTAEHCVSTTTRMAANLGVVDRYPQGPIRINPDNGVLNDVPVDSGRIILVEDATASFAKGEIDPEIIHAVSIASLEEEFAEVMKTADVIKALEGPIE</sequence>
<dbReference type="STRING" id="1220188.A0A4S3J8N4"/>
<reference evidence="4 5" key="1">
    <citation type="submission" date="2019-03" db="EMBL/GenBank/DDBJ databases">
        <title>The genome sequence of a newly discovered highly antifungal drug resistant Aspergillus species, Aspergillus tanneri NIH 1004.</title>
        <authorList>
            <person name="Mounaud S."/>
            <person name="Singh I."/>
            <person name="Joardar V."/>
            <person name="Pakala S."/>
            <person name="Pakala S."/>
            <person name="Venepally P."/>
            <person name="Hoover J."/>
            <person name="Nierman W."/>
            <person name="Chung J."/>
            <person name="Losada L."/>
        </authorList>
    </citation>
    <scope>NUCLEOTIDE SEQUENCE [LARGE SCALE GENOMIC DNA]</scope>
    <source>
        <strain evidence="4 5">NIH1004</strain>
    </source>
</reference>
<dbReference type="InterPro" id="IPR036380">
    <property type="entry name" value="Isochorismatase-like_sf"/>
</dbReference>
<comment type="caution">
    <text evidence="4">The sequence shown here is derived from an EMBL/GenBank/DDBJ whole genome shotgun (WGS) entry which is preliminary data.</text>
</comment>
<comment type="similarity">
    <text evidence="1">Belongs to the isochorismatase family.</text>
</comment>
<feature type="domain" description="Isochorismatase-like" evidence="3">
    <location>
        <begin position="9"/>
        <end position="218"/>
    </location>
</feature>
<keyword evidence="5" id="KW-1185">Reference proteome</keyword>
<dbReference type="SUPFAM" id="SSF52499">
    <property type="entry name" value="Isochorismatase-like hydrolases"/>
    <property type="match status" value="1"/>
</dbReference>